<accession>A0A5B7CXG8</accession>
<feature type="compositionally biased region" description="Low complexity" evidence="1">
    <location>
        <begin position="292"/>
        <end position="302"/>
    </location>
</feature>
<evidence type="ECO:0000256" key="2">
    <source>
        <dbReference type="SAM" id="Phobius"/>
    </source>
</evidence>
<protein>
    <submittedName>
        <fullName evidence="3">Uncharacterized protein</fullName>
    </submittedName>
</protein>
<feature type="transmembrane region" description="Helical" evidence="2">
    <location>
        <begin position="575"/>
        <end position="599"/>
    </location>
</feature>
<gene>
    <name evidence="3" type="ORF">E2C01_006689</name>
</gene>
<dbReference type="EMBL" id="VSRR010000317">
    <property type="protein sequence ID" value="MPC13938.1"/>
    <property type="molecule type" value="Genomic_DNA"/>
</dbReference>
<keyword evidence="4" id="KW-1185">Reference proteome</keyword>
<organism evidence="3 4">
    <name type="scientific">Portunus trituberculatus</name>
    <name type="common">Swimming crab</name>
    <name type="synonym">Neptunus trituberculatus</name>
    <dbReference type="NCBI Taxonomy" id="210409"/>
    <lineage>
        <taxon>Eukaryota</taxon>
        <taxon>Metazoa</taxon>
        <taxon>Ecdysozoa</taxon>
        <taxon>Arthropoda</taxon>
        <taxon>Crustacea</taxon>
        <taxon>Multicrustacea</taxon>
        <taxon>Malacostraca</taxon>
        <taxon>Eumalacostraca</taxon>
        <taxon>Eucarida</taxon>
        <taxon>Decapoda</taxon>
        <taxon>Pleocyemata</taxon>
        <taxon>Brachyura</taxon>
        <taxon>Eubrachyura</taxon>
        <taxon>Portunoidea</taxon>
        <taxon>Portunidae</taxon>
        <taxon>Portuninae</taxon>
        <taxon>Portunus</taxon>
    </lineage>
</organism>
<proteinExistence type="predicted"/>
<dbReference type="AlphaFoldDB" id="A0A5B7CXG8"/>
<sequence>MFFCTAFGLVLRNDLLKVTSSEKGRGRRRWRWAGGIHLLDEWHGGGLVADEGTCEAAPHHLGLLAVQLRQFVLLCGLGREVNNPSKLQRVLPRDFRLASSVILASSSSSSWVSLGRLGTTSFFFMARFFSTSARSLCRFTVSADFICVDLRMPFFSHQRVVRPFSDSPRAVRSNTAGFLLTTFFSLTFFTAGAEEEEEEADLVLPFLLAALRDLLVVHIISLLHEASVSGLVEVILLLLLQQARHLGACIVSSLTLGSHRSSVSSTALPLTAMNNVRKAVVQSPGHSAALLSHSSSSLTHTPPHTPSQADTPTGGTSGGSFLGLTPTNLCTNTSLICHQNYICKIHTISLYQNKIEVFGGRVQIFGRLLEYKYPTVLLVIGYVTKERLLSGLKVLALHTFLLVPLQHLDVPLQLVQFLLKVHGRLQVVHLLLHCSKLGVLHCSPLLGGGQVQFQALQFLLEAQHSRTWLFPATLFLGAFAGGIMHFLHLGMISLQVLSVAGLKHLQAAGVQELVYGHLALQSGLHEGHHEAGVQQRLRVEGHIPDGHEAAHAALEHFHIHGSSSSSLLVTTDTPVLALGAWCVEPCFTITWMMLSLLSVDSLALGMAAEVSAFLENRSFFAAGLYLSDFQFFFFFFQNASIREAAMLLSPSQLSSTLSRPAHRTKYLMCFFPRLSWIS</sequence>
<name>A0A5B7CXG8_PORTR</name>
<feature type="transmembrane region" description="Helical" evidence="2">
    <location>
        <begin position="468"/>
        <end position="487"/>
    </location>
</feature>
<feature type="transmembrane region" description="Helical" evidence="2">
    <location>
        <begin position="619"/>
        <end position="636"/>
    </location>
</feature>
<reference evidence="3 4" key="1">
    <citation type="submission" date="2019-05" db="EMBL/GenBank/DDBJ databases">
        <title>Another draft genome of Portunus trituberculatus and its Hox gene families provides insights of decapod evolution.</title>
        <authorList>
            <person name="Jeong J.-H."/>
            <person name="Song I."/>
            <person name="Kim S."/>
            <person name="Choi T."/>
            <person name="Kim D."/>
            <person name="Ryu S."/>
            <person name="Kim W."/>
        </authorList>
    </citation>
    <scope>NUCLEOTIDE SEQUENCE [LARGE SCALE GENOMIC DNA]</scope>
    <source>
        <tissue evidence="3">Muscle</tissue>
    </source>
</reference>
<keyword evidence="2" id="KW-0812">Transmembrane</keyword>
<evidence type="ECO:0000256" key="1">
    <source>
        <dbReference type="SAM" id="MobiDB-lite"/>
    </source>
</evidence>
<dbReference type="Proteomes" id="UP000324222">
    <property type="component" value="Unassembled WGS sequence"/>
</dbReference>
<comment type="caution">
    <text evidence="3">The sequence shown here is derived from an EMBL/GenBank/DDBJ whole genome shotgun (WGS) entry which is preliminary data.</text>
</comment>
<evidence type="ECO:0000313" key="4">
    <source>
        <dbReference type="Proteomes" id="UP000324222"/>
    </source>
</evidence>
<keyword evidence="2" id="KW-0472">Membrane</keyword>
<feature type="region of interest" description="Disordered" evidence="1">
    <location>
        <begin position="292"/>
        <end position="317"/>
    </location>
</feature>
<keyword evidence="2" id="KW-1133">Transmembrane helix</keyword>
<evidence type="ECO:0000313" key="3">
    <source>
        <dbReference type="EMBL" id="MPC13938.1"/>
    </source>
</evidence>